<dbReference type="InterPro" id="IPR014284">
    <property type="entry name" value="RNA_pol_sigma-70_dom"/>
</dbReference>
<dbReference type="InterPro" id="IPR007627">
    <property type="entry name" value="RNA_pol_sigma70_r2"/>
</dbReference>
<keyword evidence="3" id="KW-0731">Sigma factor</keyword>
<dbReference type="CDD" id="cd06171">
    <property type="entry name" value="Sigma70_r4"/>
    <property type="match status" value="1"/>
</dbReference>
<comment type="similarity">
    <text evidence="1">Belongs to the sigma-70 factor family. ECF subfamily.</text>
</comment>
<comment type="caution">
    <text evidence="8">The sequence shown here is derived from an EMBL/GenBank/DDBJ whole genome shotgun (WGS) entry which is preliminary data.</text>
</comment>
<dbReference type="NCBIfam" id="NF007230">
    <property type="entry name" value="PRK09648.1"/>
    <property type="match status" value="1"/>
</dbReference>
<keyword evidence="5" id="KW-0804">Transcription</keyword>
<dbReference type="NCBIfam" id="TIGR02937">
    <property type="entry name" value="sigma70-ECF"/>
    <property type="match status" value="1"/>
</dbReference>
<evidence type="ECO:0008006" key="10">
    <source>
        <dbReference type="Google" id="ProtNLM"/>
    </source>
</evidence>
<evidence type="ECO:0000256" key="1">
    <source>
        <dbReference type="ARBA" id="ARBA00010641"/>
    </source>
</evidence>
<dbReference type="PANTHER" id="PTHR43133">
    <property type="entry name" value="RNA POLYMERASE ECF-TYPE SIGMA FACTO"/>
    <property type="match status" value="1"/>
</dbReference>
<dbReference type="InterPro" id="IPR013324">
    <property type="entry name" value="RNA_pol_sigma_r3/r4-like"/>
</dbReference>
<reference evidence="9" key="1">
    <citation type="journal article" date="2019" name="Int. J. Syst. Evol. Microbiol.">
        <title>The Global Catalogue of Microorganisms (GCM) 10K type strain sequencing project: providing services to taxonomists for standard genome sequencing and annotation.</title>
        <authorList>
            <consortium name="The Broad Institute Genomics Platform"/>
            <consortium name="The Broad Institute Genome Sequencing Center for Infectious Disease"/>
            <person name="Wu L."/>
            <person name="Ma J."/>
        </authorList>
    </citation>
    <scope>NUCLEOTIDE SEQUENCE [LARGE SCALE GENOMIC DNA]</scope>
    <source>
        <strain evidence="9">JCM 3296</strain>
    </source>
</reference>
<dbReference type="EMBL" id="BMRE01000090">
    <property type="protein sequence ID" value="GGU84510.1"/>
    <property type="molecule type" value="Genomic_DNA"/>
</dbReference>
<organism evidence="8 9">
    <name type="scientific">Lentzea flava</name>
    <dbReference type="NCBI Taxonomy" id="103732"/>
    <lineage>
        <taxon>Bacteria</taxon>
        <taxon>Bacillati</taxon>
        <taxon>Actinomycetota</taxon>
        <taxon>Actinomycetes</taxon>
        <taxon>Pseudonocardiales</taxon>
        <taxon>Pseudonocardiaceae</taxon>
        <taxon>Lentzea</taxon>
    </lineage>
</organism>
<evidence type="ECO:0000256" key="5">
    <source>
        <dbReference type="ARBA" id="ARBA00023163"/>
    </source>
</evidence>
<feature type="domain" description="RNA polymerase sigma factor 70 region 4 type 2" evidence="7">
    <location>
        <begin position="117"/>
        <end position="167"/>
    </location>
</feature>
<evidence type="ECO:0000256" key="2">
    <source>
        <dbReference type="ARBA" id="ARBA00023015"/>
    </source>
</evidence>
<proteinExistence type="inferred from homology"/>
<dbReference type="InterPro" id="IPR036388">
    <property type="entry name" value="WH-like_DNA-bd_sf"/>
</dbReference>
<evidence type="ECO:0000259" key="7">
    <source>
        <dbReference type="Pfam" id="PF08281"/>
    </source>
</evidence>
<keyword evidence="4" id="KW-0238">DNA-binding</keyword>
<dbReference type="Gene3D" id="1.10.10.10">
    <property type="entry name" value="Winged helix-like DNA-binding domain superfamily/Winged helix DNA-binding domain"/>
    <property type="match status" value="1"/>
</dbReference>
<evidence type="ECO:0000256" key="4">
    <source>
        <dbReference type="ARBA" id="ARBA00023125"/>
    </source>
</evidence>
<feature type="domain" description="RNA polymerase sigma-70 region 2" evidence="6">
    <location>
        <begin position="15"/>
        <end position="85"/>
    </location>
</feature>
<evidence type="ECO:0000313" key="9">
    <source>
        <dbReference type="Proteomes" id="UP000649573"/>
    </source>
</evidence>
<sequence length="179" mass="19604">MPAAAAGDRRARARLFAHLYPLITRYCRTRIGMHLRDMADDVVQESLMSVLQALPKYRVTGSSFLAFAYGIAAHKVADARRRLARNRTDPVNDVPDTPWDGVGPEQHALHSELSARMGTLLGELSEWQREILILRVVVGLSGKETAEAIGTTSGAVRVAQHRALSKLRAAIAVEQGLLV</sequence>
<dbReference type="Pfam" id="PF08281">
    <property type="entry name" value="Sigma70_r4_2"/>
    <property type="match status" value="1"/>
</dbReference>
<accession>A0ABQ2VHX7</accession>
<dbReference type="InterPro" id="IPR013249">
    <property type="entry name" value="RNA_pol_sigma70_r4_t2"/>
</dbReference>
<dbReference type="InterPro" id="IPR013325">
    <property type="entry name" value="RNA_pol_sigma_r2"/>
</dbReference>
<evidence type="ECO:0000313" key="8">
    <source>
        <dbReference type="EMBL" id="GGU84510.1"/>
    </source>
</evidence>
<protein>
    <recommendedName>
        <fullName evidence="10">RNA polymerase sigma-70 factor, ECF subfamily</fullName>
    </recommendedName>
</protein>
<evidence type="ECO:0000256" key="3">
    <source>
        <dbReference type="ARBA" id="ARBA00023082"/>
    </source>
</evidence>
<gene>
    <name evidence="8" type="ORF">GCM10010178_88500</name>
</gene>
<dbReference type="Proteomes" id="UP000649573">
    <property type="component" value="Unassembled WGS sequence"/>
</dbReference>
<dbReference type="SUPFAM" id="SSF88946">
    <property type="entry name" value="Sigma2 domain of RNA polymerase sigma factors"/>
    <property type="match status" value="1"/>
</dbReference>
<name>A0ABQ2VHX7_9PSEU</name>
<keyword evidence="2" id="KW-0805">Transcription regulation</keyword>
<dbReference type="SUPFAM" id="SSF88659">
    <property type="entry name" value="Sigma3 and sigma4 domains of RNA polymerase sigma factors"/>
    <property type="match status" value="1"/>
</dbReference>
<dbReference type="Pfam" id="PF04542">
    <property type="entry name" value="Sigma70_r2"/>
    <property type="match status" value="1"/>
</dbReference>
<keyword evidence="9" id="KW-1185">Reference proteome</keyword>
<evidence type="ECO:0000259" key="6">
    <source>
        <dbReference type="Pfam" id="PF04542"/>
    </source>
</evidence>
<dbReference type="Gene3D" id="1.10.1740.10">
    <property type="match status" value="1"/>
</dbReference>
<dbReference type="InterPro" id="IPR039425">
    <property type="entry name" value="RNA_pol_sigma-70-like"/>
</dbReference>
<dbReference type="PANTHER" id="PTHR43133:SF58">
    <property type="entry name" value="ECF RNA POLYMERASE SIGMA FACTOR SIGD"/>
    <property type="match status" value="1"/>
</dbReference>